<keyword evidence="3 4" id="KW-0472">Membrane</keyword>
<feature type="transmembrane region" description="Helical" evidence="4">
    <location>
        <begin position="282"/>
        <end position="299"/>
    </location>
</feature>
<feature type="transmembrane region" description="Helical" evidence="4">
    <location>
        <begin position="221"/>
        <end position="241"/>
    </location>
</feature>
<dbReference type="Proteomes" id="UP000314285">
    <property type="component" value="Unassembled WGS sequence"/>
</dbReference>
<dbReference type="RefSeq" id="WP_034671047.1">
    <property type="nucleotide sequence ID" value="NZ_CP027365.1"/>
</dbReference>
<gene>
    <name evidence="6" type="ORF">FHY67_10725</name>
</gene>
<accession>A0A8H2K2A2</accession>
<name>A0A8H2K2A2_ACIRA</name>
<feature type="transmembrane region" description="Helical" evidence="4">
    <location>
        <begin position="166"/>
        <end position="185"/>
    </location>
</feature>
<evidence type="ECO:0000256" key="1">
    <source>
        <dbReference type="ARBA" id="ARBA00022692"/>
    </source>
</evidence>
<feature type="transmembrane region" description="Helical" evidence="4">
    <location>
        <begin position="12"/>
        <end position="32"/>
    </location>
</feature>
<dbReference type="KEGG" id="arj:DOM24_06940"/>
<dbReference type="InterPro" id="IPR036259">
    <property type="entry name" value="MFS_trans_sf"/>
</dbReference>
<dbReference type="SUPFAM" id="SSF103473">
    <property type="entry name" value="MFS general substrate transporter"/>
    <property type="match status" value="1"/>
</dbReference>
<feature type="transmembrane region" description="Helical" evidence="4">
    <location>
        <begin position="52"/>
        <end position="73"/>
    </location>
</feature>
<reference evidence="6 7" key="1">
    <citation type="submission" date="2019-06" db="EMBL/GenBank/DDBJ databases">
        <title>Genome of Acinetobacter radioresistens APH1, a phenol degrading strain.</title>
        <authorList>
            <person name="Liu Y."/>
        </authorList>
    </citation>
    <scope>NUCLEOTIDE SEQUENCE [LARGE SCALE GENOMIC DNA]</scope>
    <source>
        <strain evidence="6 7">APH1</strain>
    </source>
</reference>
<feature type="transmembrane region" description="Helical" evidence="4">
    <location>
        <begin position="80"/>
        <end position="98"/>
    </location>
</feature>
<dbReference type="PANTHER" id="PTHR42910">
    <property type="entry name" value="TRANSPORTER SCO4007-RELATED"/>
    <property type="match status" value="1"/>
</dbReference>
<evidence type="ECO:0000256" key="2">
    <source>
        <dbReference type="ARBA" id="ARBA00022989"/>
    </source>
</evidence>
<feature type="transmembrane region" description="Helical" evidence="4">
    <location>
        <begin position="367"/>
        <end position="385"/>
    </location>
</feature>
<dbReference type="PANTHER" id="PTHR42910:SF1">
    <property type="entry name" value="MAJOR FACILITATOR SUPERFAMILY (MFS) PROFILE DOMAIN-CONTAINING PROTEIN"/>
    <property type="match status" value="1"/>
</dbReference>
<feature type="domain" description="Major facilitator superfamily (MFS) profile" evidence="5">
    <location>
        <begin position="15"/>
        <end position="394"/>
    </location>
</feature>
<evidence type="ECO:0000313" key="7">
    <source>
        <dbReference type="Proteomes" id="UP000314285"/>
    </source>
</evidence>
<dbReference type="PROSITE" id="PS50850">
    <property type="entry name" value="MFS"/>
    <property type="match status" value="1"/>
</dbReference>
<dbReference type="Pfam" id="PF07690">
    <property type="entry name" value="MFS_1"/>
    <property type="match status" value="1"/>
</dbReference>
<dbReference type="CDD" id="cd17324">
    <property type="entry name" value="MFS_NepI_like"/>
    <property type="match status" value="1"/>
</dbReference>
<feature type="transmembrane region" description="Helical" evidence="4">
    <location>
        <begin position="253"/>
        <end position="270"/>
    </location>
</feature>
<keyword evidence="2 4" id="KW-1133">Transmembrane helix</keyword>
<evidence type="ECO:0000256" key="4">
    <source>
        <dbReference type="SAM" id="Phobius"/>
    </source>
</evidence>
<feature type="transmembrane region" description="Helical" evidence="4">
    <location>
        <begin position="344"/>
        <end position="361"/>
    </location>
</feature>
<dbReference type="InterPro" id="IPR011701">
    <property type="entry name" value="MFS"/>
</dbReference>
<organism evidence="6 7">
    <name type="scientific">Acinetobacter radioresistens</name>
    <dbReference type="NCBI Taxonomy" id="40216"/>
    <lineage>
        <taxon>Bacteria</taxon>
        <taxon>Pseudomonadati</taxon>
        <taxon>Pseudomonadota</taxon>
        <taxon>Gammaproteobacteria</taxon>
        <taxon>Moraxellales</taxon>
        <taxon>Moraxellaceae</taxon>
        <taxon>Acinetobacter</taxon>
    </lineage>
</organism>
<proteinExistence type="predicted"/>
<dbReference type="GO" id="GO:0022857">
    <property type="term" value="F:transmembrane transporter activity"/>
    <property type="evidence" value="ECO:0007669"/>
    <property type="project" value="InterPro"/>
</dbReference>
<evidence type="ECO:0000313" key="6">
    <source>
        <dbReference type="EMBL" id="TNX91159.1"/>
    </source>
</evidence>
<comment type="caution">
    <text evidence="6">The sequence shown here is derived from an EMBL/GenBank/DDBJ whole genome shotgun (WGS) entry which is preliminary data.</text>
</comment>
<feature type="transmembrane region" description="Helical" evidence="4">
    <location>
        <begin position="138"/>
        <end position="160"/>
    </location>
</feature>
<evidence type="ECO:0000256" key="3">
    <source>
        <dbReference type="ARBA" id="ARBA00023136"/>
    </source>
</evidence>
<protein>
    <submittedName>
        <fullName evidence="6">MFS transporter</fullName>
    </submittedName>
</protein>
<dbReference type="Gene3D" id="1.20.1250.20">
    <property type="entry name" value="MFS general substrate transporter like domains"/>
    <property type="match status" value="1"/>
</dbReference>
<evidence type="ECO:0000259" key="5">
    <source>
        <dbReference type="PROSITE" id="PS50850"/>
    </source>
</evidence>
<dbReference type="GeneID" id="56305820"/>
<keyword evidence="1 4" id="KW-0812">Transmembrane</keyword>
<feature type="transmembrane region" description="Helical" evidence="4">
    <location>
        <begin position="104"/>
        <end position="126"/>
    </location>
</feature>
<dbReference type="InterPro" id="IPR020846">
    <property type="entry name" value="MFS_dom"/>
</dbReference>
<dbReference type="EMBL" id="VFBM01000008">
    <property type="protein sequence ID" value="TNX91159.1"/>
    <property type="molecule type" value="Genomic_DNA"/>
</dbReference>
<feature type="transmembrane region" description="Helical" evidence="4">
    <location>
        <begin position="305"/>
        <end position="324"/>
    </location>
</feature>
<sequence>MQNSQPEHYDLSRGLILMLAITCGLCAGSNYFNQPLIYSISESLSVSAEQAAFTIVISQLSYAAGLFVLVPLGDLFEKRGFICLLMCLTGIAQIGLSMSHSVSVLYGFTFLATFFSIAAQVLIPFISNLVCPRKSAELVGILMSGLLMGILSARTIAGLVSTMWSWHYIYLGSGITILLFALVMWKRLPQSNKVSGLTIWKIYQSLFSFAVHEPHLIRRGIVGGLGFGMLTLIFTTMTFLLANAPYHFNDFQIGLFGIVGLAGVFATPWAGKLISRGQDDHVARICICLLIISWLPLYFAQQSLWMYGVGVILAYFGLSALHVLNQNLVYRISATARSRINSIYMTMYFGGAAIGSFLAVFFWKHGGWPVCVILGVCIALLIFLFDRYDYRAVKQSTIPQ</sequence>
<dbReference type="AlphaFoldDB" id="A0A8H2K2A2"/>